<sequence>MHRSKKGILVAIEGIDGSGKTTVAKKLVERLRNLGYNAEYTYEPYVSYFSEAFKKYIEEYGVAEPEIETLAMALDRAFHVRKVIAPLLMKGYIVVTDRYLYSSYAYQGARGVDIEWIKIVNKYAIEPDVSIYLRVPLEIAIARKRAVEPRWSYFEDIDRLVKVQEIYEQLVKDGLLLVVDATQTVERVVEDCLEIVLARVNHE</sequence>
<keyword evidence="2 8" id="KW-0808">Transferase</keyword>
<dbReference type="SUPFAM" id="SSF52540">
    <property type="entry name" value="P-loop containing nucleoside triphosphate hydrolases"/>
    <property type="match status" value="1"/>
</dbReference>
<protein>
    <recommendedName>
        <fullName evidence="8">Probable thymidylate kinase</fullName>
        <ecNumber evidence="8">2.7.4.9</ecNumber>
    </recommendedName>
    <alternativeName>
        <fullName evidence="8">dTMP kinase</fullName>
    </alternativeName>
</protein>
<comment type="similarity">
    <text evidence="1 8">Belongs to the thymidylate kinase family.</text>
</comment>
<evidence type="ECO:0000256" key="8">
    <source>
        <dbReference type="HAMAP-Rule" id="MF_00165"/>
    </source>
</evidence>
<dbReference type="EC" id="2.7.4.9" evidence="8"/>
<dbReference type="InterPro" id="IPR018095">
    <property type="entry name" value="Thymidylate_kin_CS"/>
</dbReference>
<dbReference type="HAMAP" id="MF_00165">
    <property type="entry name" value="Thymidylate_kinase"/>
    <property type="match status" value="1"/>
</dbReference>
<dbReference type="EMBL" id="DSGT01000007">
    <property type="protein sequence ID" value="HEW53042.1"/>
    <property type="molecule type" value="Genomic_DNA"/>
</dbReference>
<organism evidence="10">
    <name type="scientific">Ignisphaera aggregans</name>
    <dbReference type="NCBI Taxonomy" id="334771"/>
    <lineage>
        <taxon>Archaea</taxon>
        <taxon>Thermoproteota</taxon>
        <taxon>Thermoprotei</taxon>
        <taxon>Desulfurococcales</taxon>
        <taxon>Desulfurococcaceae</taxon>
        <taxon>Ignisphaera</taxon>
    </lineage>
</organism>
<feature type="domain" description="Thymidylate kinase-like" evidence="9">
    <location>
        <begin position="12"/>
        <end position="191"/>
    </location>
</feature>
<keyword evidence="6 8" id="KW-0067">ATP-binding</keyword>
<evidence type="ECO:0000256" key="3">
    <source>
        <dbReference type="ARBA" id="ARBA00022727"/>
    </source>
</evidence>
<dbReference type="PROSITE" id="PS01331">
    <property type="entry name" value="THYMIDYLATE_KINASE"/>
    <property type="match status" value="1"/>
</dbReference>
<evidence type="ECO:0000256" key="1">
    <source>
        <dbReference type="ARBA" id="ARBA00009776"/>
    </source>
</evidence>
<comment type="catalytic activity">
    <reaction evidence="7 8">
        <text>dTMP + ATP = dTDP + ADP</text>
        <dbReference type="Rhea" id="RHEA:13517"/>
        <dbReference type="ChEBI" id="CHEBI:30616"/>
        <dbReference type="ChEBI" id="CHEBI:58369"/>
        <dbReference type="ChEBI" id="CHEBI:63528"/>
        <dbReference type="ChEBI" id="CHEBI:456216"/>
        <dbReference type="EC" id="2.7.4.9"/>
    </reaction>
</comment>
<dbReference type="Gene3D" id="3.40.50.300">
    <property type="entry name" value="P-loop containing nucleotide triphosphate hydrolases"/>
    <property type="match status" value="1"/>
</dbReference>
<dbReference type="GO" id="GO:0006227">
    <property type="term" value="P:dUDP biosynthetic process"/>
    <property type="evidence" value="ECO:0007669"/>
    <property type="project" value="TreeGrafter"/>
</dbReference>
<evidence type="ECO:0000256" key="5">
    <source>
        <dbReference type="ARBA" id="ARBA00022777"/>
    </source>
</evidence>
<keyword evidence="5 8" id="KW-0418">Kinase</keyword>
<dbReference type="PANTHER" id="PTHR10344:SF4">
    <property type="entry name" value="UMP-CMP KINASE 2, MITOCHONDRIAL"/>
    <property type="match status" value="1"/>
</dbReference>
<gene>
    <name evidence="8 10" type="primary">tmk</name>
    <name evidence="10" type="ORF">ENO77_02565</name>
</gene>
<dbReference type="GO" id="GO:0005737">
    <property type="term" value="C:cytoplasm"/>
    <property type="evidence" value="ECO:0007669"/>
    <property type="project" value="TreeGrafter"/>
</dbReference>
<keyword evidence="3 8" id="KW-0545">Nucleotide biosynthesis</keyword>
<comment type="caution">
    <text evidence="10">The sequence shown here is derived from an EMBL/GenBank/DDBJ whole genome shotgun (WGS) entry which is preliminary data.</text>
</comment>
<dbReference type="GO" id="GO:0006235">
    <property type="term" value="P:dTTP biosynthetic process"/>
    <property type="evidence" value="ECO:0007669"/>
    <property type="project" value="UniProtKB-UniRule"/>
</dbReference>
<feature type="binding site" evidence="8">
    <location>
        <begin position="14"/>
        <end position="21"/>
    </location>
    <ligand>
        <name>ATP</name>
        <dbReference type="ChEBI" id="CHEBI:30616"/>
    </ligand>
</feature>
<evidence type="ECO:0000313" key="10">
    <source>
        <dbReference type="EMBL" id="HEW53042.1"/>
    </source>
</evidence>
<name>A0A7C2ZLY2_9CREN</name>
<dbReference type="GO" id="GO:0006233">
    <property type="term" value="P:dTDP biosynthetic process"/>
    <property type="evidence" value="ECO:0007669"/>
    <property type="project" value="InterPro"/>
</dbReference>
<evidence type="ECO:0000256" key="4">
    <source>
        <dbReference type="ARBA" id="ARBA00022741"/>
    </source>
</evidence>
<dbReference type="NCBIfam" id="TIGR00041">
    <property type="entry name" value="DTMP_kinase"/>
    <property type="match status" value="1"/>
</dbReference>
<dbReference type="GO" id="GO:0004798">
    <property type="term" value="F:dTMP kinase activity"/>
    <property type="evidence" value="ECO:0007669"/>
    <property type="project" value="UniProtKB-UniRule"/>
</dbReference>
<dbReference type="Pfam" id="PF02223">
    <property type="entry name" value="Thymidylate_kin"/>
    <property type="match status" value="1"/>
</dbReference>
<evidence type="ECO:0000256" key="6">
    <source>
        <dbReference type="ARBA" id="ARBA00022840"/>
    </source>
</evidence>
<dbReference type="GO" id="GO:0005524">
    <property type="term" value="F:ATP binding"/>
    <property type="evidence" value="ECO:0007669"/>
    <property type="project" value="UniProtKB-UniRule"/>
</dbReference>
<dbReference type="CDD" id="cd01672">
    <property type="entry name" value="TMPK"/>
    <property type="match status" value="1"/>
</dbReference>
<accession>A0A7C2ZLY2</accession>
<evidence type="ECO:0000256" key="7">
    <source>
        <dbReference type="ARBA" id="ARBA00048743"/>
    </source>
</evidence>
<dbReference type="AlphaFoldDB" id="A0A7C2ZLY2"/>
<keyword evidence="4 8" id="KW-0547">Nucleotide-binding</keyword>
<proteinExistence type="inferred from homology"/>
<evidence type="ECO:0000259" key="9">
    <source>
        <dbReference type="Pfam" id="PF02223"/>
    </source>
</evidence>
<dbReference type="InterPro" id="IPR039430">
    <property type="entry name" value="Thymidylate_kin-like_dom"/>
</dbReference>
<evidence type="ECO:0000256" key="2">
    <source>
        <dbReference type="ARBA" id="ARBA00022679"/>
    </source>
</evidence>
<dbReference type="PANTHER" id="PTHR10344">
    <property type="entry name" value="THYMIDYLATE KINASE"/>
    <property type="match status" value="1"/>
</dbReference>
<reference evidence="10" key="1">
    <citation type="journal article" date="2020" name="mSystems">
        <title>Genome- and Community-Level Interaction Insights into Carbon Utilization and Element Cycling Functions of Hydrothermarchaeota in Hydrothermal Sediment.</title>
        <authorList>
            <person name="Zhou Z."/>
            <person name="Liu Y."/>
            <person name="Xu W."/>
            <person name="Pan J."/>
            <person name="Luo Z.H."/>
            <person name="Li M."/>
        </authorList>
    </citation>
    <scope>NUCLEOTIDE SEQUENCE [LARGE SCALE GENOMIC DNA]</scope>
    <source>
        <strain evidence="10">SpSt-16</strain>
    </source>
</reference>
<dbReference type="InterPro" id="IPR027417">
    <property type="entry name" value="P-loop_NTPase"/>
</dbReference>
<dbReference type="InterPro" id="IPR018094">
    <property type="entry name" value="Thymidylate_kinase"/>
</dbReference>